<name>A0A8D9B6P4_9HEMI</name>
<evidence type="ECO:0000256" key="6">
    <source>
        <dbReference type="SAM" id="Phobius"/>
    </source>
</evidence>
<dbReference type="PANTHER" id="PTHR21236:SF2">
    <property type="entry name" value="PROTEIN YIPF"/>
    <property type="match status" value="1"/>
</dbReference>
<dbReference type="EMBL" id="HBUF01612788">
    <property type="protein sequence ID" value="CAG6779103.1"/>
    <property type="molecule type" value="Transcribed_RNA"/>
</dbReference>
<dbReference type="PANTHER" id="PTHR21236">
    <property type="entry name" value="GOLGI MEMBRANE PROTEIN YIP1"/>
    <property type="match status" value="1"/>
</dbReference>
<comment type="similarity">
    <text evidence="2">Belongs to the YIP1 family.</text>
</comment>
<evidence type="ECO:0000256" key="4">
    <source>
        <dbReference type="ARBA" id="ARBA00022989"/>
    </source>
</evidence>
<evidence type="ECO:0000256" key="2">
    <source>
        <dbReference type="ARBA" id="ARBA00010596"/>
    </source>
</evidence>
<organism evidence="7">
    <name type="scientific">Cacopsylla melanoneura</name>
    <dbReference type="NCBI Taxonomy" id="428564"/>
    <lineage>
        <taxon>Eukaryota</taxon>
        <taxon>Metazoa</taxon>
        <taxon>Ecdysozoa</taxon>
        <taxon>Arthropoda</taxon>
        <taxon>Hexapoda</taxon>
        <taxon>Insecta</taxon>
        <taxon>Pterygota</taxon>
        <taxon>Neoptera</taxon>
        <taxon>Paraneoptera</taxon>
        <taxon>Hemiptera</taxon>
        <taxon>Sternorrhyncha</taxon>
        <taxon>Psylloidea</taxon>
        <taxon>Psyllidae</taxon>
        <taxon>Psyllinae</taxon>
        <taxon>Cacopsylla</taxon>
    </lineage>
</organism>
<feature type="transmembrane region" description="Helical" evidence="6">
    <location>
        <begin position="50"/>
        <end position="69"/>
    </location>
</feature>
<evidence type="ECO:0000313" key="7">
    <source>
        <dbReference type="EMBL" id="CAG6779105.1"/>
    </source>
</evidence>
<keyword evidence="5 6" id="KW-0472">Membrane</keyword>
<evidence type="ECO:0000256" key="3">
    <source>
        <dbReference type="ARBA" id="ARBA00022692"/>
    </source>
</evidence>
<dbReference type="GO" id="GO:0006888">
    <property type="term" value="P:endoplasmic reticulum to Golgi vesicle-mediated transport"/>
    <property type="evidence" value="ECO:0007669"/>
    <property type="project" value="InterPro"/>
</dbReference>
<accession>A0A8D9B6P4</accession>
<feature type="transmembrane region" description="Helical" evidence="6">
    <location>
        <begin position="107"/>
        <end position="126"/>
    </location>
</feature>
<sequence length="182" mass="19198">MGKPQEGGGFDDEPPLLVELGINLEHIIAKTLAVLIPFKSTDTSVAQDPDMAGPLTFCLAFGGFLLLAGKVHFSYIYGFGVVGCLAMYGLLYLMATSPNVNISTVTSVLGYCLLPMVVLAGVNVVISLQGAVGLGLTILTVLWCAMSASKLLVTCFAMSHQQPLVAYPCAILYSVFALITVF</sequence>
<dbReference type="EMBL" id="HBUF01612789">
    <property type="protein sequence ID" value="CAG6779104.1"/>
    <property type="molecule type" value="Transcribed_RNA"/>
</dbReference>
<dbReference type="GO" id="GO:0016020">
    <property type="term" value="C:membrane"/>
    <property type="evidence" value="ECO:0007669"/>
    <property type="project" value="UniProtKB-SubCell"/>
</dbReference>
<reference evidence="7" key="1">
    <citation type="submission" date="2021-05" db="EMBL/GenBank/DDBJ databases">
        <authorList>
            <person name="Alioto T."/>
            <person name="Alioto T."/>
            <person name="Gomez Garrido J."/>
        </authorList>
    </citation>
    <scope>NUCLEOTIDE SEQUENCE</scope>
</reference>
<dbReference type="InterPro" id="IPR045231">
    <property type="entry name" value="Yip1/4-like"/>
</dbReference>
<protein>
    <submittedName>
        <fullName evidence="7">Protein YIPF5</fullName>
    </submittedName>
</protein>
<proteinExistence type="inferred from homology"/>
<evidence type="ECO:0000256" key="5">
    <source>
        <dbReference type="ARBA" id="ARBA00023136"/>
    </source>
</evidence>
<feature type="transmembrane region" description="Helical" evidence="6">
    <location>
        <begin position="75"/>
        <end position="95"/>
    </location>
</feature>
<dbReference type="GO" id="GO:0005802">
    <property type="term" value="C:trans-Golgi network"/>
    <property type="evidence" value="ECO:0007669"/>
    <property type="project" value="TreeGrafter"/>
</dbReference>
<comment type="subcellular location">
    <subcellularLocation>
        <location evidence="1">Membrane</location>
        <topology evidence="1">Multi-pass membrane protein</topology>
    </subcellularLocation>
</comment>
<evidence type="ECO:0000256" key="1">
    <source>
        <dbReference type="ARBA" id="ARBA00004141"/>
    </source>
</evidence>
<dbReference type="GO" id="GO:0048280">
    <property type="term" value="P:vesicle fusion with Golgi apparatus"/>
    <property type="evidence" value="ECO:0007669"/>
    <property type="project" value="TreeGrafter"/>
</dbReference>
<dbReference type="AlphaFoldDB" id="A0A8D9B6P4"/>
<dbReference type="EMBL" id="HBUF01612791">
    <property type="protein sequence ID" value="CAG6779106.1"/>
    <property type="molecule type" value="Transcribed_RNA"/>
</dbReference>
<keyword evidence="4 6" id="KW-1133">Transmembrane helix</keyword>
<dbReference type="EMBL" id="HBUF01612790">
    <property type="protein sequence ID" value="CAG6779105.1"/>
    <property type="molecule type" value="Transcribed_RNA"/>
</dbReference>
<feature type="transmembrane region" description="Helical" evidence="6">
    <location>
        <begin position="164"/>
        <end position="181"/>
    </location>
</feature>
<keyword evidence="3 6" id="KW-0812">Transmembrane</keyword>
<feature type="transmembrane region" description="Helical" evidence="6">
    <location>
        <begin position="132"/>
        <end position="152"/>
    </location>
</feature>